<sequence length="49" mass="5768">KTYPHTEYQYNPSSDTYGPTTEWHLRTNVRVIPTDQRLSDTYTYGPTSE</sequence>
<proteinExistence type="predicted"/>
<dbReference type="EMBL" id="GG666690">
    <property type="protein sequence ID" value="EEN43448.1"/>
    <property type="molecule type" value="Genomic_DNA"/>
</dbReference>
<evidence type="ECO:0000256" key="1">
    <source>
        <dbReference type="SAM" id="MobiDB-lite"/>
    </source>
</evidence>
<feature type="non-terminal residue" evidence="2">
    <location>
        <position position="1"/>
    </location>
</feature>
<accession>C3ZVL4</accession>
<reference evidence="2" key="1">
    <citation type="journal article" date="2008" name="Nature">
        <title>The amphioxus genome and the evolution of the chordate karyotype.</title>
        <authorList>
            <consortium name="US DOE Joint Genome Institute (JGI-PGF)"/>
            <person name="Putnam N.H."/>
            <person name="Butts T."/>
            <person name="Ferrier D.E.K."/>
            <person name="Furlong R.F."/>
            <person name="Hellsten U."/>
            <person name="Kawashima T."/>
            <person name="Robinson-Rechavi M."/>
            <person name="Shoguchi E."/>
            <person name="Terry A."/>
            <person name="Yu J.-K."/>
            <person name="Benito-Gutierrez E.L."/>
            <person name="Dubchak I."/>
            <person name="Garcia-Fernandez J."/>
            <person name="Gibson-Brown J.J."/>
            <person name="Grigoriev I.V."/>
            <person name="Horton A.C."/>
            <person name="de Jong P.J."/>
            <person name="Jurka J."/>
            <person name="Kapitonov V.V."/>
            <person name="Kohara Y."/>
            <person name="Kuroki Y."/>
            <person name="Lindquist E."/>
            <person name="Lucas S."/>
            <person name="Osoegawa K."/>
            <person name="Pennacchio L.A."/>
            <person name="Salamov A.A."/>
            <person name="Satou Y."/>
            <person name="Sauka-Spengler T."/>
            <person name="Schmutz J."/>
            <person name="Shin-I T."/>
            <person name="Toyoda A."/>
            <person name="Bronner-Fraser M."/>
            <person name="Fujiyama A."/>
            <person name="Holland L.Z."/>
            <person name="Holland P.W.H."/>
            <person name="Satoh N."/>
            <person name="Rokhsar D.S."/>
        </authorList>
    </citation>
    <scope>NUCLEOTIDE SEQUENCE [LARGE SCALE GENOMIC DNA]</scope>
    <source>
        <strain evidence="2">S238N-H82</strain>
        <tissue evidence="2">Testes</tissue>
    </source>
</reference>
<dbReference type="AlphaFoldDB" id="C3ZVL4"/>
<name>C3ZVL4_BRAFL</name>
<organism>
    <name type="scientific">Branchiostoma floridae</name>
    <name type="common">Florida lancelet</name>
    <name type="synonym">Amphioxus</name>
    <dbReference type="NCBI Taxonomy" id="7739"/>
    <lineage>
        <taxon>Eukaryota</taxon>
        <taxon>Metazoa</taxon>
        <taxon>Chordata</taxon>
        <taxon>Cephalochordata</taxon>
        <taxon>Leptocardii</taxon>
        <taxon>Amphioxiformes</taxon>
        <taxon>Branchiostomatidae</taxon>
        <taxon>Branchiostoma</taxon>
    </lineage>
</organism>
<protein>
    <submittedName>
        <fullName evidence="2">Uncharacterized protein</fullName>
    </submittedName>
</protein>
<dbReference type="InParanoid" id="C3ZVL4"/>
<evidence type="ECO:0000313" key="2">
    <source>
        <dbReference type="EMBL" id="EEN43448.1"/>
    </source>
</evidence>
<feature type="compositionally biased region" description="Polar residues" evidence="1">
    <location>
        <begin position="8"/>
        <end position="19"/>
    </location>
</feature>
<gene>
    <name evidence="2" type="ORF">BRAFLDRAFT_238576</name>
</gene>
<feature type="region of interest" description="Disordered" evidence="1">
    <location>
        <begin position="1"/>
        <end position="21"/>
    </location>
</feature>